<name>A0AAW1WP15_RUBAR</name>
<feature type="transmembrane region" description="Helical" evidence="1">
    <location>
        <begin position="164"/>
        <end position="194"/>
    </location>
</feature>
<evidence type="ECO:0000313" key="2">
    <source>
        <dbReference type="EMBL" id="KAK9925005.1"/>
    </source>
</evidence>
<gene>
    <name evidence="2" type="ORF">M0R45_033346</name>
</gene>
<proteinExistence type="predicted"/>
<organism evidence="2 3">
    <name type="scientific">Rubus argutus</name>
    <name type="common">Southern blackberry</name>
    <dbReference type="NCBI Taxonomy" id="59490"/>
    <lineage>
        <taxon>Eukaryota</taxon>
        <taxon>Viridiplantae</taxon>
        <taxon>Streptophyta</taxon>
        <taxon>Embryophyta</taxon>
        <taxon>Tracheophyta</taxon>
        <taxon>Spermatophyta</taxon>
        <taxon>Magnoliopsida</taxon>
        <taxon>eudicotyledons</taxon>
        <taxon>Gunneridae</taxon>
        <taxon>Pentapetalae</taxon>
        <taxon>rosids</taxon>
        <taxon>fabids</taxon>
        <taxon>Rosales</taxon>
        <taxon>Rosaceae</taxon>
        <taxon>Rosoideae</taxon>
        <taxon>Rosoideae incertae sedis</taxon>
        <taxon>Rubus</taxon>
    </lineage>
</organism>
<evidence type="ECO:0008006" key="4">
    <source>
        <dbReference type="Google" id="ProtNLM"/>
    </source>
</evidence>
<keyword evidence="1" id="KW-0812">Transmembrane</keyword>
<dbReference type="PANTHER" id="PTHR34115:SF13">
    <property type="entry name" value="RPB1A"/>
    <property type="match status" value="1"/>
</dbReference>
<evidence type="ECO:0000256" key="1">
    <source>
        <dbReference type="SAM" id="Phobius"/>
    </source>
</evidence>
<dbReference type="InterPro" id="IPR053258">
    <property type="entry name" value="Ca-permeable_cation_channel"/>
</dbReference>
<accession>A0AAW1WP15</accession>
<comment type="caution">
    <text evidence="2">The sequence shown here is derived from an EMBL/GenBank/DDBJ whole genome shotgun (WGS) entry which is preliminary data.</text>
</comment>
<dbReference type="EMBL" id="JBEDUW010000006">
    <property type="protein sequence ID" value="KAK9925005.1"/>
    <property type="molecule type" value="Genomic_DNA"/>
</dbReference>
<sequence length="269" mass="29524">MTDKMGVLVRDQLDRLDTASELASSLVDHQSSASTEELLKLFDDSPKKISVLVSDFTLIPLLSTNATISPLLDLHVVPEPPEELRSSVWALHQYIISLIAMLGLLLQLKQGQAAGSKSPFETDHVLILTFIAVFLIYIGSLATVKTLQSLTSDLAEFINNISVLFGFLAAILLLFILVPAFGWCTLGLWIVYFLRDVVTKKSYSWVLLSVLSKVKELFKGQENTNAESVVHIPDTGVLQTTVVQIQDAGHGHGELNVNENTLEKQDGVP</sequence>
<keyword evidence="1" id="KW-0472">Membrane</keyword>
<feature type="transmembrane region" description="Helical" evidence="1">
    <location>
        <begin position="126"/>
        <end position="144"/>
    </location>
</feature>
<keyword evidence="1" id="KW-1133">Transmembrane helix</keyword>
<reference evidence="2 3" key="1">
    <citation type="journal article" date="2023" name="G3 (Bethesda)">
        <title>A chromosome-length genome assembly and annotation of blackberry (Rubus argutus, cv. 'Hillquist').</title>
        <authorList>
            <person name="Bruna T."/>
            <person name="Aryal R."/>
            <person name="Dudchenko O."/>
            <person name="Sargent D.J."/>
            <person name="Mead D."/>
            <person name="Buti M."/>
            <person name="Cavallini A."/>
            <person name="Hytonen T."/>
            <person name="Andres J."/>
            <person name="Pham M."/>
            <person name="Weisz D."/>
            <person name="Mascagni F."/>
            <person name="Usai G."/>
            <person name="Natali L."/>
            <person name="Bassil N."/>
            <person name="Fernandez G.E."/>
            <person name="Lomsadze A."/>
            <person name="Armour M."/>
            <person name="Olukolu B."/>
            <person name="Poorten T."/>
            <person name="Britton C."/>
            <person name="Davik J."/>
            <person name="Ashrafi H."/>
            <person name="Aiden E.L."/>
            <person name="Borodovsky M."/>
            <person name="Worthington M."/>
        </authorList>
    </citation>
    <scope>NUCLEOTIDE SEQUENCE [LARGE SCALE GENOMIC DNA]</scope>
    <source>
        <strain evidence="2">PI 553951</strain>
    </source>
</reference>
<dbReference type="AlphaFoldDB" id="A0AAW1WP15"/>
<protein>
    <recommendedName>
        <fullName evidence="4">PGG domain-containing protein</fullName>
    </recommendedName>
</protein>
<keyword evidence="3" id="KW-1185">Reference proteome</keyword>
<dbReference type="PANTHER" id="PTHR34115">
    <property type="entry name" value="PROTEIN, PUTATIVE-RELATED"/>
    <property type="match status" value="1"/>
</dbReference>
<dbReference type="Proteomes" id="UP001457282">
    <property type="component" value="Unassembled WGS sequence"/>
</dbReference>
<feature type="transmembrane region" description="Helical" evidence="1">
    <location>
        <begin position="49"/>
        <end position="68"/>
    </location>
</feature>
<feature type="transmembrane region" description="Helical" evidence="1">
    <location>
        <begin position="88"/>
        <end position="106"/>
    </location>
</feature>
<evidence type="ECO:0000313" key="3">
    <source>
        <dbReference type="Proteomes" id="UP001457282"/>
    </source>
</evidence>